<dbReference type="EMBL" id="UINC01197478">
    <property type="protein sequence ID" value="SVE14986.1"/>
    <property type="molecule type" value="Genomic_DNA"/>
</dbReference>
<feature type="non-terminal residue" evidence="1">
    <location>
        <position position="31"/>
    </location>
</feature>
<dbReference type="AlphaFoldDB" id="A0A383B495"/>
<evidence type="ECO:0000313" key="1">
    <source>
        <dbReference type="EMBL" id="SVE14986.1"/>
    </source>
</evidence>
<gene>
    <name evidence="1" type="ORF">METZ01_LOCUS467840</name>
</gene>
<organism evidence="1">
    <name type="scientific">marine metagenome</name>
    <dbReference type="NCBI Taxonomy" id="408172"/>
    <lineage>
        <taxon>unclassified sequences</taxon>
        <taxon>metagenomes</taxon>
        <taxon>ecological metagenomes</taxon>
    </lineage>
</organism>
<name>A0A383B495_9ZZZZ</name>
<protein>
    <submittedName>
        <fullName evidence="1">Uncharacterized protein</fullName>
    </submittedName>
</protein>
<reference evidence="1" key="1">
    <citation type="submission" date="2018-05" db="EMBL/GenBank/DDBJ databases">
        <authorList>
            <person name="Lanie J.A."/>
            <person name="Ng W.-L."/>
            <person name="Kazmierczak K.M."/>
            <person name="Andrzejewski T.M."/>
            <person name="Davidsen T.M."/>
            <person name="Wayne K.J."/>
            <person name="Tettelin H."/>
            <person name="Glass J.I."/>
            <person name="Rusch D."/>
            <person name="Podicherti R."/>
            <person name="Tsui H.-C.T."/>
            <person name="Winkler M.E."/>
        </authorList>
    </citation>
    <scope>NUCLEOTIDE SEQUENCE</scope>
</reference>
<sequence length="31" mass="3720">MYDLLYIDGKILTNRGTVGKFYKRSRHTEPF</sequence>
<accession>A0A383B495</accession>
<proteinExistence type="predicted"/>